<dbReference type="EMBL" id="BAAAHE010000023">
    <property type="protein sequence ID" value="GAA0623770.1"/>
    <property type="molecule type" value="Genomic_DNA"/>
</dbReference>
<dbReference type="InterPro" id="IPR029045">
    <property type="entry name" value="ClpP/crotonase-like_dom_sf"/>
</dbReference>
<evidence type="ECO:0000313" key="3">
    <source>
        <dbReference type="EMBL" id="GAA0623770.1"/>
    </source>
</evidence>
<dbReference type="Gene3D" id="3.90.226.10">
    <property type="entry name" value="2-enoyl-CoA Hydratase, Chain A, domain 1"/>
    <property type="match status" value="1"/>
</dbReference>
<dbReference type="CDD" id="cd06558">
    <property type="entry name" value="crotonase-like"/>
    <property type="match status" value="1"/>
</dbReference>
<keyword evidence="4" id="KW-1185">Reference proteome</keyword>
<protein>
    <submittedName>
        <fullName evidence="3">Enoyl-CoA hydratase-related protein</fullName>
    </submittedName>
</protein>
<dbReference type="RefSeq" id="WP_344605856.1">
    <property type="nucleotide sequence ID" value="NZ_BAAAHE010000023.1"/>
</dbReference>
<evidence type="ECO:0000313" key="4">
    <source>
        <dbReference type="Proteomes" id="UP001500957"/>
    </source>
</evidence>
<dbReference type="PANTHER" id="PTHR11941:SF54">
    <property type="entry name" value="ENOYL-COA HYDRATASE, MITOCHONDRIAL"/>
    <property type="match status" value="1"/>
</dbReference>
<dbReference type="Proteomes" id="UP001500957">
    <property type="component" value="Unassembled WGS sequence"/>
</dbReference>
<accession>A0ABP3S5J7</accession>
<evidence type="ECO:0000256" key="1">
    <source>
        <dbReference type="ARBA" id="ARBA00005254"/>
    </source>
</evidence>
<dbReference type="PANTHER" id="PTHR11941">
    <property type="entry name" value="ENOYL-COA HYDRATASE-RELATED"/>
    <property type="match status" value="1"/>
</dbReference>
<evidence type="ECO:0000256" key="2">
    <source>
        <dbReference type="RuleBase" id="RU003707"/>
    </source>
</evidence>
<dbReference type="InterPro" id="IPR018376">
    <property type="entry name" value="Enoyl-CoA_hyd/isom_CS"/>
</dbReference>
<dbReference type="InterPro" id="IPR001753">
    <property type="entry name" value="Enoyl-CoA_hydra/iso"/>
</dbReference>
<dbReference type="SUPFAM" id="SSF52096">
    <property type="entry name" value="ClpP/crotonase"/>
    <property type="match status" value="1"/>
</dbReference>
<dbReference type="PROSITE" id="PS00166">
    <property type="entry name" value="ENOYL_COA_HYDRATASE"/>
    <property type="match status" value="1"/>
</dbReference>
<proteinExistence type="inferred from homology"/>
<comment type="caution">
    <text evidence="3">The sequence shown here is derived from an EMBL/GenBank/DDBJ whole genome shotgun (WGS) entry which is preliminary data.</text>
</comment>
<sequence>MTEHGEPLVRTAGVGSSTWLTLNRPASLNALNAQLLDELEAGLERALADPAVRVVVLVGAGDRAFSAGADLDELTGLDSAAALAVLSRGHRLFRRIESAPKPVVAAVDGYALGGGFELALSCHLMVATQRARFGLPEATLGLIPGYGGTQRLTEAVGRRLALQVMLTGAKLTAQQMWEAGVLAAAPVEPEALADTVDTLVHELTRAGADATRAVLAAVVGSTPTLPLANEAGLGAIAISSDAGQAGIRAFRERSAK</sequence>
<reference evidence="4" key="1">
    <citation type="journal article" date="2019" name="Int. J. Syst. Evol. Microbiol.">
        <title>The Global Catalogue of Microorganisms (GCM) 10K type strain sequencing project: providing services to taxonomists for standard genome sequencing and annotation.</title>
        <authorList>
            <consortium name="The Broad Institute Genomics Platform"/>
            <consortium name="The Broad Institute Genome Sequencing Center for Infectious Disease"/>
            <person name="Wu L."/>
            <person name="Ma J."/>
        </authorList>
    </citation>
    <scope>NUCLEOTIDE SEQUENCE [LARGE SCALE GENOMIC DNA]</scope>
    <source>
        <strain evidence="4">JCM 10671</strain>
    </source>
</reference>
<name>A0ABP3S5J7_9ACTN</name>
<comment type="similarity">
    <text evidence="1 2">Belongs to the enoyl-CoA hydratase/isomerase family.</text>
</comment>
<dbReference type="Pfam" id="PF00378">
    <property type="entry name" value="ECH_1"/>
    <property type="match status" value="1"/>
</dbReference>
<gene>
    <name evidence="3" type="ORF">GCM10009547_28570</name>
</gene>
<organism evidence="3 4">
    <name type="scientific">Sporichthya brevicatena</name>
    <dbReference type="NCBI Taxonomy" id="171442"/>
    <lineage>
        <taxon>Bacteria</taxon>
        <taxon>Bacillati</taxon>
        <taxon>Actinomycetota</taxon>
        <taxon>Actinomycetes</taxon>
        <taxon>Sporichthyales</taxon>
        <taxon>Sporichthyaceae</taxon>
        <taxon>Sporichthya</taxon>
    </lineage>
</organism>